<dbReference type="GO" id="GO:0007031">
    <property type="term" value="P:peroxisome organization"/>
    <property type="evidence" value="ECO:0007669"/>
    <property type="project" value="UniProtKB-KW"/>
</dbReference>
<name>A0A5E4MWG9_9HEMI</name>
<reference evidence="4 5" key="1">
    <citation type="submission" date="2019-08" db="EMBL/GenBank/DDBJ databases">
        <authorList>
            <person name="Alioto T."/>
            <person name="Alioto T."/>
            <person name="Gomez Garrido J."/>
        </authorList>
    </citation>
    <scope>NUCLEOTIDE SEQUENCE [LARGE SCALE GENOMIC DNA]</scope>
</reference>
<sequence>MIVTFRCSARLYLLHVHKLHILDSPPIQPLDRKKVVADKKKGSYDENVITLPSGRTMRTIKNTPPFNQRTWQAPPRPDTFIERGLIITNRRVVAETMYIMKPIIHLGGMYVFGERSWKPWFISLTIEYISLQRLKSSKSLTAQQRLVLSKRTLNLVMYLVRSPFFENYSEKRFRAFLYWFVNSVPLVGPLMRPFLEYMQQWQETYFYIWSV</sequence>
<evidence type="ECO:0000256" key="1">
    <source>
        <dbReference type="ARBA" id="ARBA00009505"/>
    </source>
</evidence>
<dbReference type="OrthoDB" id="2021143at2759"/>
<dbReference type="EMBL" id="CABPRJ010001435">
    <property type="protein sequence ID" value="VVC36666.1"/>
    <property type="molecule type" value="Genomic_DNA"/>
</dbReference>
<comment type="subcellular location">
    <subcellularLocation>
        <location evidence="3">Peroxisome membrane</location>
    </subcellularLocation>
</comment>
<evidence type="ECO:0000256" key="3">
    <source>
        <dbReference type="RuleBase" id="RU365003"/>
    </source>
</evidence>
<keyword evidence="5" id="KW-1185">Reference proteome</keyword>
<comment type="similarity">
    <text evidence="1 3">Belongs to the peroxin-16 family.</text>
</comment>
<dbReference type="GO" id="GO:0005778">
    <property type="term" value="C:peroxisomal membrane"/>
    <property type="evidence" value="ECO:0007669"/>
    <property type="project" value="UniProtKB-SubCell"/>
</dbReference>
<dbReference type="Proteomes" id="UP000325440">
    <property type="component" value="Unassembled WGS sequence"/>
</dbReference>
<gene>
    <name evidence="4" type="ORF">CINCED_3A007593</name>
</gene>
<evidence type="ECO:0000313" key="4">
    <source>
        <dbReference type="EMBL" id="VVC36662.1"/>
    </source>
</evidence>
<dbReference type="PANTHER" id="PTHR13299">
    <property type="entry name" value="PEROXISOMAL MEMBRANE PROTEIN PEX16"/>
    <property type="match status" value="1"/>
</dbReference>
<dbReference type="Pfam" id="PF08610">
    <property type="entry name" value="Pex16"/>
    <property type="match status" value="1"/>
</dbReference>
<accession>A0A5E4MWG9</accession>
<keyword evidence="3" id="KW-0962">Peroxisome biogenesis</keyword>
<organism evidence="4 5">
    <name type="scientific">Cinara cedri</name>
    <dbReference type="NCBI Taxonomy" id="506608"/>
    <lineage>
        <taxon>Eukaryota</taxon>
        <taxon>Metazoa</taxon>
        <taxon>Ecdysozoa</taxon>
        <taxon>Arthropoda</taxon>
        <taxon>Hexapoda</taxon>
        <taxon>Insecta</taxon>
        <taxon>Pterygota</taxon>
        <taxon>Neoptera</taxon>
        <taxon>Paraneoptera</taxon>
        <taxon>Hemiptera</taxon>
        <taxon>Sternorrhyncha</taxon>
        <taxon>Aphidomorpha</taxon>
        <taxon>Aphidoidea</taxon>
        <taxon>Aphididae</taxon>
        <taxon>Lachninae</taxon>
        <taxon>Cinara</taxon>
    </lineage>
</organism>
<evidence type="ECO:0000256" key="2">
    <source>
        <dbReference type="ARBA" id="ARBA00018577"/>
    </source>
</evidence>
<dbReference type="PANTHER" id="PTHR13299:SF0">
    <property type="entry name" value="PEROXISOMAL MEMBRANE PROTEIN PEX16"/>
    <property type="match status" value="1"/>
</dbReference>
<proteinExistence type="inferred from homology"/>
<protein>
    <recommendedName>
        <fullName evidence="2 3">Peroxisomal membrane protein PEX16</fullName>
    </recommendedName>
</protein>
<dbReference type="InterPro" id="IPR013919">
    <property type="entry name" value="Pex16"/>
</dbReference>
<dbReference type="AlphaFoldDB" id="A0A5E4MWG9"/>
<keyword evidence="3" id="KW-0576">Peroxisome</keyword>
<evidence type="ECO:0000313" key="5">
    <source>
        <dbReference type="Proteomes" id="UP000325440"/>
    </source>
</evidence>
<dbReference type="EMBL" id="CABPRJ010001435">
    <property type="protein sequence ID" value="VVC36662.1"/>
    <property type="molecule type" value="Genomic_DNA"/>
</dbReference>